<dbReference type="RefSeq" id="WP_242286181.1">
    <property type="nucleotide sequence ID" value="NZ_JAKKSL010000002.1"/>
</dbReference>
<dbReference type="InterPro" id="IPR029787">
    <property type="entry name" value="Nucleotide_cyclase"/>
</dbReference>
<evidence type="ECO:0000259" key="1">
    <source>
        <dbReference type="PROSITE" id="PS50125"/>
    </source>
</evidence>
<keyword evidence="3" id="KW-1185">Reference proteome</keyword>
<dbReference type="SUPFAM" id="SSF55073">
    <property type="entry name" value="Nucleotide cyclase"/>
    <property type="match status" value="1"/>
</dbReference>
<dbReference type="Pfam" id="PF00211">
    <property type="entry name" value="Guanylate_cyc"/>
    <property type="match status" value="1"/>
</dbReference>
<dbReference type="SMART" id="SM00044">
    <property type="entry name" value="CYCc"/>
    <property type="match status" value="1"/>
</dbReference>
<comment type="caution">
    <text evidence="2">The sequence shown here is derived from an EMBL/GenBank/DDBJ whole genome shotgun (WGS) entry which is preliminary data.</text>
</comment>
<dbReference type="Proteomes" id="UP001139646">
    <property type="component" value="Unassembled WGS sequence"/>
</dbReference>
<evidence type="ECO:0000313" key="3">
    <source>
        <dbReference type="Proteomes" id="UP001139646"/>
    </source>
</evidence>
<feature type="domain" description="Guanylate cyclase" evidence="1">
    <location>
        <begin position="31"/>
        <end position="163"/>
    </location>
</feature>
<dbReference type="PANTHER" id="PTHR43081:SF1">
    <property type="entry name" value="ADENYLATE CYCLASE, TERMINAL-DIFFERENTIATION SPECIFIC"/>
    <property type="match status" value="1"/>
</dbReference>
<protein>
    <submittedName>
        <fullName evidence="2">Adenylate/guanylate cyclase domain-containing protein</fullName>
    </submittedName>
</protein>
<dbReference type="Gene3D" id="3.30.70.1230">
    <property type="entry name" value="Nucleotide cyclase"/>
    <property type="match status" value="1"/>
</dbReference>
<dbReference type="InterPro" id="IPR050697">
    <property type="entry name" value="Adenylyl/Guanylyl_Cyclase_3/4"/>
</dbReference>
<reference evidence="2" key="1">
    <citation type="submission" date="2022-01" db="EMBL/GenBank/DDBJ databases">
        <title>Colwellia maritima, isolated from seawater.</title>
        <authorList>
            <person name="Kristyanto S."/>
            <person name="Jung J."/>
            <person name="Jeon C.O."/>
        </authorList>
    </citation>
    <scope>NUCLEOTIDE SEQUENCE</scope>
    <source>
        <strain evidence="2">MSW7</strain>
    </source>
</reference>
<dbReference type="InterPro" id="IPR001054">
    <property type="entry name" value="A/G_cyclase"/>
</dbReference>
<sequence>MFNQYVPPAYIEKLIHSAKGTELKTERREMSVLFADIRNFTTLSEQFTPEELSDFLKEYLTQATGIIFENKGTIDKYVGDMVMAFWNAPLEDADHALNAVVSALNIITLTETLTPIFLAKKWPAIRVGIGISTGDMVVGDMGSNYRKAYTVLGDAVNLGSRIESLTKYYGVDILITNSTYNAILSKGIICRKIDKIRVKGQKAVVDVYEPLGFNHQLDDMTLKVLDMHHDALNKYLAGNWQESQALFIKLKQNTYLSTIIYDIYLARIETMANKQNIKDWDGVYSHESK</sequence>
<evidence type="ECO:0000313" key="2">
    <source>
        <dbReference type="EMBL" id="MCI2283876.1"/>
    </source>
</evidence>
<dbReference type="EMBL" id="JAKKSL010000002">
    <property type="protein sequence ID" value="MCI2283876.1"/>
    <property type="molecule type" value="Genomic_DNA"/>
</dbReference>
<organism evidence="2 3">
    <name type="scientific">Colwellia maritima</name>
    <dbReference type="NCBI Taxonomy" id="2912588"/>
    <lineage>
        <taxon>Bacteria</taxon>
        <taxon>Pseudomonadati</taxon>
        <taxon>Pseudomonadota</taxon>
        <taxon>Gammaproteobacteria</taxon>
        <taxon>Alteromonadales</taxon>
        <taxon>Colwelliaceae</taxon>
        <taxon>Colwellia</taxon>
    </lineage>
</organism>
<gene>
    <name evidence="2" type="ORF">L3081_11280</name>
</gene>
<name>A0ABS9X105_9GAMM</name>
<dbReference type="PANTHER" id="PTHR43081">
    <property type="entry name" value="ADENYLATE CYCLASE, TERMINAL-DIFFERENTIATION SPECIFIC-RELATED"/>
    <property type="match status" value="1"/>
</dbReference>
<accession>A0ABS9X105</accession>
<dbReference type="CDD" id="cd07302">
    <property type="entry name" value="CHD"/>
    <property type="match status" value="1"/>
</dbReference>
<proteinExistence type="predicted"/>
<dbReference type="PROSITE" id="PS50125">
    <property type="entry name" value="GUANYLATE_CYCLASE_2"/>
    <property type="match status" value="1"/>
</dbReference>